<dbReference type="OrthoDB" id="3403110at2"/>
<dbReference type="RefSeq" id="WP_077971408.1">
    <property type="nucleotide sequence ID" value="NZ_CP045178.1"/>
</dbReference>
<keyword evidence="1" id="KW-0472">Membrane</keyword>
<reference evidence="2 3" key="1">
    <citation type="submission" date="2017-02" db="EMBL/GenBank/DDBJ databases">
        <title>Draft Genome Sequence of Streptomyces tsukubaensis F601, a Producer of the immunosuppressant tacrolimus FK506.</title>
        <authorList>
            <person name="Zong G."/>
            <person name="Zhong C."/>
            <person name="Fu J."/>
            <person name="Qin R."/>
            <person name="Cao G."/>
        </authorList>
    </citation>
    <scope>NUCLEOTIDE SEQUENCE [LARGE SCALE GENOMIC DNA]</scope>
    <source>
        <strain evidence="2 3">F601</strain>
    </source>
</reference>
<protein>
    <recommendedName>
        <fullName evidence="4">Phage holin family protein</fullName>
    </recommendedName>
</protein>
<proteinExistence type="predicted"/>
<feature type="transmembrane region" description="Helical" evidence="1">
    <location>
        <begin position="56"/>
        <end position="79"/>
    </location>
</feature>
<dbReference type="EMBL" id="MVFC01000026">
    <property type="protein sequence ID" value="OON74739.1"/>
    <property type="molecule type" value="Genomic_DNA"/>
</dbReference>
<dbReference type="Proteomes" id="UP000190539">
    <property type="component" value="Unassembled WGS sequence"/>
</dbReference>
<dbReference type="AlphaFoldDB" id="A0A1V4A4G2"/>
<name>A0A1V4A4G2_9ACTN</name>
<feature type="transmembrane region" description="Helical" evidence="1">
    <location>
        <begin position="85"/>
        <end position="106"/>
    </location>
</feature>
<keyword evidence="3" id="KW-1185">Reference proteome</keyword>
<keyword evidence="1" id="KW-0812">Transmembrane</keyword>
<accession>A0A1V4A4G2</accession>
<dbReference type="STRING" id="83656.B1H18_24890"/>
<comment type="caution">
    <text evidence="2">The sequence shown here is derived from an EMBL/GenBank/DDBJ whole genome shotgun (WGS) entry which is preliminary data.</text>
</comment>
<sequence>MTYITDGRPSRRTDTSVGELVGQATEQLAALVRQELLLARTELAEKGKRAGRGGGLYGAAGAVAHVGLMALAATGVVALALVLPLWASALIVTAVLFAVAGGLALAGRKEFGRAAPPMPERAVESVKADIGEIKGRAER</sequence>
<dbReference type="InterPro" id="IPR009937">
    <property type="entry name" value="Phage_holin_3_6"/>
</dbReference>
<organism evidence="2 3">
    <name type="scientific">Streptomyces tsukubensis</name>
    <dbReference type="NCBI Taxonomy" id="83656"/>
    <lineage>
        <taxon>Bacteria</taxon>
        <taxon>Bacillati</taxon>
        <taxon>Actinomycetota</taxon>
        <taxon>Actinomycetes</taxon>
        <taxon>Kitasatosporales</taxon>
        <taxon>Streptomycetaceae</taxon>
        <taxon>Streptomyces</taxon>
    </lineage>
</organism>
<evidence type="ECO:0000256" key="1">
    <source>
        <dbReference type="SAM" id="Phobius"/>
    </source>
</evidence>
<dbReference type="Pfam" id="PF07332">
    <property type="entry name" value="Phage_holin_3_6"/>
    <property type="match status" value="1"/>
</dbReference>
<gene>
    <name evidence="2" type="ORF">B1H18_24890</name>
</gene>
<evidence type="ECO:0008006" key="4">
    <source>
        <dbReference type="Google" id="ProtNLM"/>
    </source>
</evidence>
<keyword evidence="1" id="KW-1133">Transmembrane helix</keyword>
<evidence type="ECO:0000313" key="3">
    <source>
        <dbReference type="Proteomes" id="UP000190539"/>
    </source>
</evidence>
<evidence type="ECO:0000313" key="2">
    <source>
        <dbReference type="EMBL" id="OON74739.1"/>
    </source>
</evidence>